<keyword evidence="1" id="KW-1185">Reference proteome</keyword>
<protein>
    <submittedName>
        <fullName evidence="2">CC domain-containing protein</fullName>
    </submittedName>
</protein>
<dbReference type="Proteomes" id="UP000046393">
    <property type="component" value="Unplaced"/>
</dbReference>
<evidence type="ECO:0000313" key="2">
    <source>
        <dbReference type="WBParaSite" id="SMUV_0000278401-mRNA-1"/>
    </source>
</evidence>
<dbReference type="AlphaFoldDB" id="A0A0N5AEV9"/>
<reference evidence="2" key="1">
    <citation type="submission" date="2017-02" db="UniProtKB">
        <authorList>
            <consortium name="WormBaseParasite"/>
        </authorList>
    </citation>
    <scope>IDENTIFICATION</scope>
</reference>
<organism evidence="1 2">
    <name type="scientific">Syphacia muris</name>
    <dbReference type="NCBI Taxonomy" id="451379"/>
    <lineage>
        <taxon>Eukaryota</taxon>
        <taxon>Metazoa</taxon>
        <taxon>Ecdysozoa</taxon>
        <taxon>Nematoda</taxon>
        <taxon>Chromadorea</taxon>
        <taxon>Rhabditida</taxon>
        <taxon>Spirurina</taxon>
        <taxon>Oxyuridomorpha</taxon>
        <taxon>Oxyuroidea</taxon>
        <taxon>Oxyuridae</taxon>
        <taxon>Syphacia</taxon>
    </lineage>
</organism>
<proteinExistence type="predicted"/>
<dbReference type="WBParaSite" id="SMUV_0000278401-mRNA-1">
    <property type="protein sequence ID" value="SMUV_0000278401-mRNA-1"/>
    <property type="gene ID" value="SMUV_0000278401"/>
</dbReference>
<name>A0A0N5AEV9_9BILA</name>
<evidence type="ECO:0000313" key="1">
    <source>
        <dbReference type="Proteomes" id="UP000046393"/>
    </source>
</evidence>
<sequence>MCVERVRPIFRDGGIDEVIFKIGKNDLLNAEHSMEQVMMNQIVFWLFVILCKAYAFPIQCYGNNCLPCTNANCQPCVGPNCFNNNYQLCPDGTNCLPQFLQNSNMLTQPCIGPNCLSSQINPCIGPNCASNPSCIGVDCNQAYSVFPQNLDCIGSNCNLPFNGMQDYFNNGLIGSNNFINMQPCFGTNCQPCNGLDCFNAPLCIGPNCHTPFNYDPCYGANCMQSASAPVVYKQSPVQVPIAVVQQPQPSQVVQYSPQKTINLAPAQPATQVLQQAMVSNRPATEVSSISCTGNNCSNPALKIVIPTSKCRDVECLINIICPNGKCTNLPKFDKRAKRSS</sequence>
<accession>A0A0N5AEV9</accession>